<proteinExistence type="predicted"/>
<dbReference type="HOGENOM" id="CLU_2524997_0_0_6"/>
<dbReference type="AlphaFoldDB" id="A0A010SZD5"/>
<dbReference type="OrthoDB" id="9256094at2"/>
<evidence type="ECO:0000313" key="2">
    <source>
        <dbReference type="Proteomes" id="UP000022611"/>
    </source>
</evidence>
<evidence type="ECO:0000313" key="1">
    <source>
        <dbReference type="EMBL" id="EXF90892.1"/>
    </source>
</evidence>
<sequence length="84" mass="9667">MTIETHILYFSEAEALREFSGFTVEVSHQARPNQTPSNVTMYMIVAQRGGIGRREVIAEFPLEMHATIFRDMCEGFVRSERLTK</sequence>
<name>A0A010SZD5_PSEFL</name>
<dbReference type="EMBL" id="AFOY02000032">
    <property type="protein sequence ID" value="EXF90892.1"/>
    <property type="molecule type" value="Genomic_DNA"/>
</dbReference>
<accession>A0A010SZD5</accession>
<dbReference type="PATRIC" id="fig|1042209.11.peg.155"/>
<geneLocation type="plasmid" evidence="1">
    <name>unnamed1</name>
</geneLocation>
<protein>
    <submittedName>
        <fullName evidence="1">Uncharacterized protein</fullName>
    </submittedName>
</protein>
<reference evidence="1 2" key="1">
    <citation type="journal article" date="2011" name="J. Bacteriol.">
        <title>Draft genome sequence of the polycyclic aromatic hydrocarbon-degrading, genetically engineered bioluminescent bioreporter Pseudomonas fluorescens HK44.</title>
        <authorList>
            <person name="Chauhan A."/>
            <person name="Layton A.C."/>
            <person name="Williams D.E."/>
            <person name="Smartt A.E."/>
            <person name="Ripp S."/>
            <person name="Karpinets T.V."/>
            <person name="Brown S.D."/>
            <person name="Sayler G.S."/>
        </authorList>
    </citation>
    <scope>NUCLEOTIDE SEQUENCE [LARGE SCALE GENOMIC DNA]</scope>
    <source>
        <strain evidence="1 2">HK44</strain>
        <plasmid evidence="1">unnamed1</plasmid>
    </source>
</reference>
<dbReference type="Proteomes" id="UP000022611">
    <property type="component" value="Unassembled WGS sequence"/>
</dbReference>
<dbReference type="RefSeq" id="WP_015272405.1">
    <property type="nucleotide sequence ID" value="NZ_AFOY02000032.1"/>
</dbReference>
<gene>
    <name evidence="1" type="ORF">HK44_029865</name>
</gene>
<organism evidence="1 2">
    <name type="scientific">Pseudomonas fluorescens HK44</name>
    <dbReference type="NCBI Taxonomy" id="1042209"/>
    <lineage>
        <taxon>Bacteria</taxon>
        <taxon>Pseudomonadati</taxon>
        <taxon>Pseudomonadota</taxon>
        <taxon>Gammaproteobacteria</taxon>
        <taxon>Pseudomonadales</taxon>
        <taxon>Pseudomonadaceae</taxon>
        <taxon>Pseudomonas</taxon>
    </lineage>
</organism>
<keyword evidence="1" id="KW-0614">Plasmid</keyword>
<comment type="caution">
    <text evidence="1">The sequence shown here is derived from an EMBL/GenBank/DDBJ whole genome shotgun (WGS) entry which is preliminary data.</text>
</comment>